<keyword evidence="2" id="KW-1185">Reference proteome</keyword>
<dbReference type="Proteomes" id="UP000308600">
    <property type="component" value="Unassembled WGS sequence"/>
</dbReference>
<reference evidence="1 2" key="1">
    <citation type="journal article" date="2019" name="Nat. Ecol. Evol.">
        <title>Megaphylogeny resolves global patterns of mushroom evolution.</title>
        <authorList>
            <person name="Varga T."/>
            <person name="Krizsan K."/>
            <person name="Foldi C."/>
            <person name="Dima B."/>
            <person name="Sanchez-Garcia M."/>
            <person name="Sanchez-Ramirez S."/>
            <person name="Szollosi G.J."/>
            <person name="Szarkandi J.G."/>
            <person name="Papp V."/>
            <person name="Albert L."/>
            <person name="Andreopoulos W."/>
            <person name="Angelini C."/>
            <person name="Antonin V."/>
            <person name="Barry K.W."/>
            <person name="Bougher N.L."/>
            <person name="Buchanan P."/>
            <person name="Buyck B."/>
            <person name="Bense V."/>
            <person name="Catcheside P."/>
            <person name="Chovatia M."/>
            <person name="Cooper J."/>
            <person name="Damon W."/>
            <person name="Desjardin D."/>
            <person name="Finy P."/>
            <person name="Geml J."/>
            <person name="Haridas S."/>
            <person name="Hughes K."/>
            <person name="Justo A."/>
            <person name="Karasinski D."/>
            <person name="Kautmanova I."/>
            <person name="Kiss B."/>
            <person name="Kocsube S."/>
            <person name="Kotiranta H."/>
            <person name="LaButti K.M."/>
            <person name="Lechner B.E."/>
            <person name="Liimatainen K."/>
            <person name="Lipzen A."/>
            <person name="Lukacs Z."/>
            <person name="Mihaltcheva S."/>
            <person name="Morgado L.N."/>
            <person name="Niskanen T."/>
            <person name="Noordeloos M.E."/>
            <person name="Ohm R.A."/>
            <person name="Ortiz-Santana B."/>
            <person name="Ovrebo C."/>
            <person name="Racz N."/>
            <person name="Riley R."/>
            <person name="Savchenko A."/>
            <person name="Shiryaev A."/>
            <person name="Soop K."/>
            <person name="Spirin V."/>
            <person name="Szebenyi C."/>
            <person name="Tomsovsky M."/>
            <person name="Tulloss R.E."/>
            <person name="Uehling J."/>
            <person name="Grigoriev I.V."/>
            <person name="Vagvolgyi C."/>
            <person name="Papp T."/>
            <person name="Martin F.M."/>
            <person name="Miettinen O."/>
            <person name="Hibbett D.S."/>
            <person name="Nagy L.G."/>
        </authorList>
    </citation>
    <scope>NUCLEOTIDE SEQUENCE [LARGE SCALE GENOMIC DNA]</scope>
    <source>
        <strain evidence="1 2">NL-1719</strain>
    </source>
</reference>
<gene>
    <name evidence="1" type="ORF">BDN72DRAFT_769974</name>
</gene>
<evidence type="ECO:0000313" key="1">
    <source>
        <dbReference type="EMBL" id="TFK67996.1"/>
    </source>
</evidence>
<protein>
    <submittedName>
        <fullName evidence="1">Uncharacterized protein</fullName>
    </submittedName>
</protein>
<dbReference type="EMBL" id="ML208362">
    <property type="protein sequence ID" value="TFK67996.1"/>
    <property type="molecule type" value="Genomic_DNA"/>
</dbReference>
<accession>A0ACD3ARQ7</accession>
<evidence type="ECO:0000313" key="2">
    <source>
        <dbReference type="Proteomes" id="UP000308600"/>
    </source>
</evidence>
<name>A0ACD3ARQ7_9AGAR</name>
<organism evidence="1 2">
    <name type="scientific">Pluteus cervinus</name>
    <dbReference type="NCBI Taxonomy" id="181527"/>
    <lineage>
        <taxon>Eukaryota</taxon>
        <taxon>Fungi</taxon>
        <taxon>Dikarya</taxon>
        <taxon>Basidiomycota</taxon>
        <taxon>Agaricomycotina</taxon>
        <taxon>Agaricomycetes</taxon>
        <taxon>Agaricomycetidae</taxon>
        <taxon>Agaricales</taxon>
        <taxon>Pluteineae</taxon>
        <taxon>Pluteaceae</taxon>
        <taxon>Pluteus</taxon>
    </lineage>
</organism>
<proteinExistence type="predicted"/>
<sequence length="475" mass="51975">MTAPCVSSDAISHALALGHHELALEWADQRSCLGWRHILYFQSSFSQVAAVDPELAEKLTALASELFDSPPQPSVVDSSTEAKLNVRHATCAAYWKGAVSKARKLPGLGRFLAPTTFTEIQSAVDGLGGPVVYFNLNRFSCDALCVIPKADEVVHIPLPCLSIEVLEANSPRSAPIRRPYVGFPQVLEHLWDWVVKPVLDGLAITSNSAEKLPRIWWCPSGLLEMFPLHAAGLYQDGNGDNIMNYVVSSYIPSSDLISHVTRDQKTPKPKPRFLTVANPTGCGLPGTDVELETIRKHLTNAGPITELTRASATPDAVKQELQTATWAHFACHGVQVEVEDINGPGPTSCLFLANYTRLTLLEISKLKLPQAQLAFLSACDTAQERPACTGESVHIAAGMLVAGFRSVIGTMWKISDEYAPELADLFYQKMFEGVHAHGQVPDYRRSAYALHDAVKALRQRGVDFKVWVPFLHYGA</sequence>